<dbReference type="InterPro" id="IPR009057">
    <property type="entry name" value="Homeodomain-like_sf"/>
</dbReference>
<dbReference type="CDD" id="cd17536">
    <property type="entry name" value="REC_YesN-like"/>
    <property type="match status" value="1"/>
</dbReference>
<evidence type="ECO:0000256" key="3">
    <source>
        <dbReference type="ARBA" id="ARBA00022553"/>
    </source>
</evidence>
<dbReference type="InterPro" id="IPR001789">
    <property type="entry name" value="Sig_transdc_resp-reg_receiver"/>
</dbReference>
<feature type="domain" description="HTH araC/xylS-type" evidence="9">
    <location>
        <begin position="255"/>
        <end position="355"/>
    </location>
</feature>
<gene>
    <name evidence="11" type="ORF">ACFQMJ_14490</name>
</gene>
<evidence type="ECO:0000313" key="11">
    <source>
        <dbReference type="EMBL" id="MFC7149730.1"/>
    </source>
</evidence>
<dbReference type="PROSITE" id="PS50110">
    <property type="entry name" value="RESPONSE_REGULATORY"/>
    <property type="match status" value="1"/>
</dbReference>
<keyword evidence="6" id="KW-0238">DNA-binding</keyword>
<dbReference type="SMART" id="SM00448">
    <property type="entry name" value="REC"/>
    <property type="match status" value="1"/>
</dbReference>
<evidence type="ECO:0000256" key="2">
    <source>
        <dbReference type="ARBA" id="ARBA00022490"/>
    </source>
</evidence>
<keyword evidence="7" id="KW-0804">Transcription</keyword>
<dbReference type="InterPro" id="IPR020449">
    <property type="entry name" value="Tscrpt_reg_AraC-type_HTH"/>
</dbReference>
<dbReference type="PROSITE" id="PS01124">
    <property type="entry name" value="HTH_ARAC_FAMILY_2"/>
    <property type="match status" value="1"/>
</dbReference>
<dbReference type="PANTHER" id="PTHR42713:SF3">
    <property type="entry name" value="TRANSCRIPTIONAL REGULATORY PROTEIN HPTR"/>
    <property type="match status" value="1"/>
</dbReference>
<dbReference type="SUPFAM" id="SSF46689">
    <property type="entry name" value="Homeodomain-like"/>
    <property type="match status" value="2"/>
</dbReference>
<dbReference type="PRINTS" id="PR00032">
    <property type="entry name" value="HTHARAC"/>
</dbReference>
<feature type="domain" description="Response regulatory" evidence="10">
    <location>
        <begin position="3"/>
        <end position="120"/>
    </location>
</feature>
<evidence type="ECO:0000259" key="10">
    <source>
        <dbReference type="PROSITE" id="PS50110"/>
    </source>
</evidence>
<protein>
    <submittedName>
        <fullName evidence="11">Response regulator</fullName>
    </submittedName>
</protein>
<proteinExistence type="predicted"/>
<evidence type="ECO:0000256" key="8">
    <source>
        <dbReference type="PROSITE-ProRule" id="PRU00169"/>
    </source>
</evidence>
<accession>A0ABW2FCT0</accession>
<evidence type="ECO:0000256" key="6">
    <source>
        <dbReference type="ARBA" id="ARBA00023125"/>
    </source>
</evidence>
<organism evidence="11 12">
    <name type="scientific">Cohnella cellulosilytica</name>
    <dbReference type="NCBI Taxonomy" id="986710"/>
    <lineage>
        <taxon>Bacteria</taxon>
        <taxon>Bacillati</taxon>
        <taxon>Bacillota</taxon>
        <taxon>Bacilli</taxon>
        <taxon>Bacillales</taxon>
        <taxon>Paenibacillaceae</taxon>
        <taxon>Cohnella</taxon>
    </lineage>
</organism>
<keyword evidence="2" id="KW-0963">Cytoplasm</keyword>
<evidence type="ECO:0000256" key="1">
    <source>
        <dbReference type="ARBA" id="ARBA00004496"/>
    </source>
</evidence>
<sequence length="356" mass="40302">MLKVLVVDDELLQRQFLNQLIDWESHGMQVVAEAETGIEAIQLCERHRPDIVVMDINIPRMNGIETSKNIKSRFPSCQIIILTAYGEFEYAKEALEIGVVGYVLKPLDPAIFVKELKKAQSEIEKEKSRFAYVEQAQIIRELAGHRDELFSILRMNDSAGLTRKIEKLFGGIEETGPTRELAVFTSVNLLLLYTEYLEERGAKAKTFHLEKDDLFKRLNGCGSLTEIKRAVTEFLCIHLEKVSALAKPPAAKKVEEAKRYIETHYGRSDLDLTQIAESVGLNASYLSNIFKNDGGTSLSSYILTVRMKKAKELIDSDPKSTLAVLAEKVGYSDSYYFSKSFKNYYGVTPTQYMGRK</sequence>
<keyword evidence="12" id="KW-1185">Reference proteome</keyword>
<evidence type="ECO:0000256" key="4">
    <source>
        <dbReference type="ARBA" id="ARBA00023012"/>
    </source>
</evidence>
<dbReference type="Pfam" id="PF12833">
    <property type="entry name" value="HTH_18"/>
    <property type="match status" value="1"/>
</dbReference>
<evidence type="ECO:0000313" key="12">
    <source>
        <dbReference type="Proteomes" id="UP001596378"/>
    </source>
</evidence>
<feature type="modified residue" description="4-aspartylphosphate" evidence="8">
    <location>
        <position position="55"/>
    </location>
</feature>
<evidence type="ECO:0000259" key="9">
    <source>
        <dbReference type="PROSITE" id="PS01124"/>
    </source>
</evidence>
<dbReference type="RefSeq" id="WP_378049147.1">
    <property type="nucleotide sequence ID" value="NZ_JBHMDN010000020.1"/>
</dbReference>
<keyword evidence="5" id="KW-0805">Transcription regulation</keyword>
<comment type="caution">
    <text evidence="11">The sequence shown here is derived from an EMBL/GenBank/DDBJ whole genome shotgun (WGS) entry which is preliminary data.</text>
</comment>
<dbReference type="Gene3D" id="1.10.10.60">
    <property type="entry name" value="Homeodomain-like"/>
    <property type="match status" value="2"/>
</dbReference>
<dbReference type="PROSITE" id="PS00041">
    <property type="entry name" value="HTH_ARAC_FAMILY_1"/>
    <property type="match status" value="1"/>
</dbReference>
<dbReference type="PANTHER" id="PTHR42713">
    <property type="entry name" value="HISTIDINE KINASE-RELATED"/>
    <property type="match status" value="1"/>
</dbReference>
<dbReference type="Gene3D" id="3.40.50.2300">
    <property type="match status" value="1"/>
</dbReference>
<evidence type="ECO:0000256" key="7">
    <source>
        <dbReference type="ARBA" id="ARBA00023163"/>
    </source>
</evidence>
<evidence type="ECO:0000256" key="5">
    <source>
        <dbReference type="ARBA" id="ARBA00023015"/>
    </source>
</evidence>
<dbReference type="InterPro" id="IPR018060">
    <property type="entry name" value="HTH_AraC"/>
</dbReference>
<dbReference type="EMBL" id="JBHTAI010000008">
    <property type="protein sequence ID" value="MFC7149730.1"/>
    <property type="molecule type" value="Genomic_DNA"/>
</dbReference>
<dbReference type="SUPFAM" id="SSF52172">
    <property type="entry name" value="CheY-like"/>
    <property type="match status" value="1"/>
</dbReference>
<reference evidence="12" key="1">
    <citation type="journal article" date="2019" name="Int. J. Syst. Evol. Microbiol.">
        <title>The Global Catalogue of Microorganisms (GCM) 10K type strain sequencing project: providing services to taxonomists for standard genome sequencing and annotation.</title>
        <authorList>
            <consortium name="The Broad Institute Genomics Platform"/>
            <consortium name="The Broad Institute Genome Sequencing Center for Infectious Disease"/>
            <person name="Wu L."/>
            <person name="Ma J."/>
        </authorList>
    </citation>
    <scope>NUCLEOTIDE SEQUENCE [LARGE SCALE GENOMIC DNA]</scope>
    <source>
        <strain evidence="12">KCTC 12907</strain>
    </source>
</reference>
<keyword evidence="4" id="KW-0902">Two-component regulatory system</keyword>
<dbReference type="Proteomes" id="UP001596378">
    <property type="component" value="Unassembled WGS sequence"/>
</dbReference>
<dbReference type="SMART" id="SM00342">
    <property type="entry name" value="HTH_ARAC"/>
    <property type="match status" value="1"/>
</dbReference>
<keyword evidence="3 8" id="KW-0597">Phosphoprotein</keyword>
<name>A0ABW2FCT0_9BACL</name>
<dbReference type="Pfam" id="PF00072">
    <property type="entry name" value="Response_reg"/>
    <property type="match status" value="1"/>
</dbReference>
<comment type="subcellular location">
    <subcellularLocation>
        <location evidence="1">Cytoplasm</location>
    </subcellularLocation>
</comment>
<dbReference type="InterPro" id="IPR018062">
    <property type="entry name" value="HTH_AraC-typ_CS"/>
</dbReference>
<dbReference type="InterPro" id="IPR051552">
    <property type="entry name" value="HptR"/>
</dbReference>
<dbReference type="InterPro" id="IPR011006">
    <property type="entry name" value="CheY-like_superfamily"/>
</dbReference>